<evidence type="ECO:0000256" key="2">
    <source>
        <dbReference type="ARBA" id="ARBA00022679"/>
    </source>
</evidence>
<feature type="active site" description="Nucleophile" evidence="4">
    <location>
        <position position="362"/>
    </location>
</feature>
<comment type="caution">
    <text evidence="6">The sequence shown here is derived from an EMBL/GenBank/DDBJ whole genome shotgun (WGS) entry which is preliminary data.</text>
</comment>
<dbReference type="Gene3D" id="3.40.50.150">
    <property type="entry name" value="Vaccinia Virus protein VP39"/>
    <property type="match status" value="1"/>
</dbReference>
<dbReference type="PANTHER" id="PTHR11061:SF49">
    <property type="entry name" value="23S RRNA (URACIL(1939)-C(5))-METHYLTRANSFERASE RLMD"/>
    <property type="match status" value="1"/>
</dbReference>
<dbReference type="RefSeq" id="WP_127611627.1">
    <property type="nucleotide sequence ID" value="NZ_RXOL01000001.1"/>
</dbReference>
<keyword evidence="3 4" id="KW-0949">S-adenosyl-L-methionine</keyword>
<dbReference type="CDD" id="cd02440">
    <property type="entry name" value="AdoMet_MTases"/>
    <property type="match status" value="1"/>
</dbReference>
<keyword evidence="7" id="KW-1185">Reference proteome</keyword>
<accession>A0A437H1L3</accession>
<dbReference type="Proteomes" id="UP000283003">
    <property type="component" value="Unassembled WGS sequence"/>
</dbReference>
<organism evidence="6 7">
    <name type="scientific">Croceicoccus ponticola</name>
    <dbReference type="NCBI Taxonomy" id="2217664"/>
    <lineage>
        <taxon>Bacteria</taxon>
        <taxon>Pseudomonadati</taxon>
        <taxon>Pseudomonadota</taxon>
        <taxon>Alphaproteobacteria</taxon>
        <taxon>Sphingomonadales</taxon>
        <taxon>Erythrobacteraceae</taxon>
        <taxon>Croceicoccus</taxon>
    </lineage>
</organism>
<proteinExistence type="inferred from homology"/>
<gene>
    <name evidence="6" type="ORF">EKN06_04475</name>
</gene>
<dbReference type="PANTHER" id="PTHR11061">
    <property type="entry name" value="RNA M5U METHYLTRANSFERASE"/>
    <property type="match status" value="1"/>
</dbReference>
<evidence type="ECO:0000256" key="4">
    <source>
        <dbReference type="PROSITE-ProRule" id="PRU01024"/>
    </source>
</evidence>
<evidence type="ECO:0000313" key="6">
    <source>
        <dbReference type="EMBL" id="RVQ69436.1"/>
    </source>
</evidence>
<evidence type="ECO:0000256" key="5">
    <source>
        <dbReference type="PROSITE-ProRule" id="PRU10015"/>
    </source>
</evidence>
<name>A0A437H1L3_9SPHN</name>
<feature type="binding site" evidence="4">
    <location>
        <position position="336"/>
    </location>
    <ligand>
        <name>S-adenosyl-L-methionine</name>
        <dbReference type="ChEBI" id="CHEBI:59789"/>
    </ligand>
</feature>
<dbReference type="SUPFAM" id="SSF53335">
    <property type="entry name" value="S-adenosyl-L-methionine-dependent methyltransferases"/>
    <property type="match status" value="1"/>
</dbReference>
<dbReference type="Gene3D" id="2.40.50.1070">
    <property type="match status" value="1"/>
</dbReference>
<protein>
    <submittedName>
        <fullName evidence="6">Class I SAM-dependent RNA methyltransferase</fullName>
    </submittedName>
</protein>
<dbReference type="EMBL" id="RXOL01000001">
    <property type="protein sequence ID" value="RVQ69436.1"/>
    <property type="molecule type" value="Genomic_DNA"/>
</dbReference>
<feature type="binding site" evidence="4">
    <location>
        <position position="243"/>
    </location>
    <ligand>
        <name>S-adenosyl-L-methionine</name>
        <dbReference type="ChEBI" id="CHEBI:59789"/>
    </ligand>
</feature>
<dbReference type="GO" id="GO:0070041">
    <property type="term" value="F:rRNA (uridine-C5-)-methyltransferase activity"/>
    <property type="evidence" value="ECO:0007669"/>
    <property type="project" value="TreeGrafter"/>
</dbReference>
<evidence type="ECO:0000313" key="7">
    <source>
        <dbReference type="Proteomes" id="UP000283003"/>
    </source>
</evidence>
<dbReference type="Pfam" id="PF05958">
    <property type="entry name" value="tRNA_U5-meth_tr"/>
    <property type="match status" value="1"/>
</dbReference>
<dbReference type="OrthoDB" id="9804590at2"/>
<dbReference type="PROSITE" id="PS01230">
    <property type="entry name" value="TRMA_1"/>
    <property type="match status" value="1"/>
</dbReference>
<reference evidence="6 7" key="1">
    <citation type="submission" date="2018-12" db="EMBL/GenBank/DDBJ databases">
        <title>Croceicoccus ponticola sp. nov., a lipolytic bacterium isolated from seawater.</title>
        <authorList>
            <person name="Yoon J.-H."/>
        </authorList>
    </citation>
    <scope>NUCLEOTIDE SEQUENCE [LARGE SCALE GENOMIC DNA]</scope>
    <source>
        <strain evidence="6 7">GM-16</strain>
    </source>
</reference>
<dbReference type="InterPro" id="IPR010280">
    <property type="entry name" value="U5_MeTrfase_fam"/>
</dbReference>
<evidence type="ECO:0000256" key="1">
    <source>
        <dbReference type="ARBA" id="ARBA00022603"/>
    </source>
</evidence>
<feature type="active site" evidence="5">
    <location>
        <position position="362"/>
    </location>
</feature>
<dbReference type="InterPro" id="IPR030390">
    <property type="entry name" value="MeTrfase_TrmA_AS"/>
</dbReference>
<sequence length="410" mass="44423">MTESLVTENETILRIAAKGDGITASGRHVARSAPGDIVAPDGAITPGPHHATPPCRHFPKCGGCQLQQLDEESWTDFVRDRVANAAEGQGLKPVYFEQPHLSPPHSRRRATLHAEGRGKSVRIGFREGRSHAIVDMQECTIMSPALFAMVAPLRRYFASLGRKKLSADVHMTLTDKGVDCNVKGFVPDGLAETEALLEFAQGSGLARLTMDDGYGPETHWEPEPVTVTLGGVPVPLPPGNFLQPTVEGEAALTDAVREWLAGAKRVADLFSGLGTFAFALSDRAKVFAAEGARDAHFACKSAAGTAQRQVFAQHRDLFRNPLMGEELDKFDAVVLDPPRAGAREQVARLAESCVPRICYISCNPASWAKDAAMLVAAGYRLERLRPVGQFRWSTHVELASLFVREDPVVS</sequence>
<evidence type="ECO:0000256" key="3">
    <source>
        <dbReference type="ARBA" id="ARBA00022691"/>
    </source>
</evidence>
<dbReference type="GO" id="GO:0070475">
    <property type="term" value="P:rRNA base methylation"/>
    <property type="evidence" value="ECO:0007669"/>
    <property type="project" value="TreeGrafter"/>
</dbReference>
<dbReference type="PROSITE" id="PS51687">
    <property type="entry name" value="SAM_MT_RNA_M5U"/>
    <property type="match status" value="1"/>
</dbReference>
<keyword evidence="2 4" id="KW-0808">Transferase</keyword>
<dbReference type="AlphaFoldDB" id="A0A437H1L3"/>
<comment type="similarity">
    <text evidence="4">Belongs to the class I-like SAM-binding methyltransferase superfamily. RNA M5U methyltransferase family.</text>
</comment>
<keyword evidence="1 4" id="KW-0489">Methyltransferase</keyword>
<feature type="binding site" evidence="4">
    <location>
        <position position="270"/>
    </location>
    <ligand>
        <name>S-adenosyl-L-methionine</name>
        <dbReference type="ChEBI" id="CHEBI:59789"/>
    </ligand>
</feature>
<feature type="binding site" evidence="4">
    <location>
        <position position="290"/>
    </location>
    <ligand>
        <name>S-adenosyl-L-methionine</name>
        <dbReference type="ChEBI" id="CHEBI:59789"/>
    </ligand>
</feature>
<dbReference type="InterPro" id="IPR029063">
    <property type="entry name" value="SAM-dependent_MTases_sf"/>
</dbReference>